<dbReference type="AlphaFoldDB" id="A0AAD7XW29"/>
<organism evidence="2 3">
    <name type="scientific">Lichtheimia ornata</name>
    <dbReference type="NCBI Taxonomy" id="688661"/>
    <lineage>
        <taxon>Eukaryota</taxon>
        <taxon>Fungi</taxon>
        <taxon>Fungi incertae sedis</taxon>
        <taxon>Mucoromycota</taxon>
        <taxon>Mucoromycotina</taxon>
        <taxon>Mucoromycetes</taxon>
        <taxon>Mucorales</taxon>
        <taxon>Lichtheimiaceae</taxon>
        <taxon>Lichtheimia</taxon>
    </lineage>
</organism>
<evidence type="ECO:0000313" key="2">
    <source>
        <dbReference type="EMBL" id="KAJ8655133.1"/>
    </source>
</evidence>
<evidence type="ECO:0000313" key="3">
    <source>
        <dbReference type="Proteomes" id="UP001234581"/>
    </source>
</evidence>
<proteinExistence type="predicted"/>
<keyword evidence="1" id="KW-0812">Transmembrane</keyword>
<sequence>MSSRASDTAIDEKSIEATTVVNEPTKNVEWKEPPDGGWKAWLVVFGSFCGLAGTAGLSLVYVPDPSK</sequence>
<feature type="transmembrane region" description="Helical" evidence="1">
    <location>
        <begin position="40"/>
        <end position="62"/>
    </location>
</feature>
<keyword evidence="1" id="KW-1133">Transmembrane helix</keyword>
<reference evidence="2 3" key="1">
    <citation type="submission" date="2023-03" db="EMBL/GenBank/DDBJ databases">
        <title>Genome sequence of Lichtheimia ornata CBS 291.66.</title>
        <authorList>
            <person name="Mohabir J.T."/>
            <person name="Shea T.P."/>
            <person name="Kurbessoian T."/>
            <person name="Berby B."/>
            <person name="Fontaine J."/>
            <person name="Livny J."/>
            <person name="Gnirke A."/>
            <person name="Stajich J.E."/>
            <person name="Cuomo C.A."/>
        </authorList>
    </citation>
    <scope>NUCLEOTIDE SEQUENCE [LARGE SCALE GENOMIC DNA]</scope>
    <source>
        <strain evidence="2">CBS 291.66</strain>
    </source>
</reference>
<dbReference type="RefSeq" id="XP_058340046.1">
    <property type="nucleotide sequence ID" value="XM_058489165.1"/>
</dbReference>
<name>A0AAD7XW29_9FUNG</name>
<accession>A0AAD7XW29</accession>
<protein>
    <submittedName>
        <fullName evidence="2">Uncharacterized protein</fullName>
    </submittedName>
</protein>
<keyword evidence="3" id="KW-1185">Reference proteome</keyword>
<gene>
    <name evidence="2" type="ORF">O0I10_009168</name>
</gene>
<dbReference type="Proteomes" id="UP001234581">
    <property type="component" value="Unassembled WGS sequence"/>
</dbReference>
<dbReference type="EMBL" id="JARTCD010000052">
    <property type="protein sequence ID" value="KAJ8655133.1"/>
    <property type="molecule type" value="Genomic_DNA"/>
</dbReference>
<dbReference type="GeneID" id="83216575"/>
<comment type="caution">
    <text evidence="2">The sequence shown here is derived from an EMBL/GenBank/DDBJ whole genome shotgun (WGS) entry which is preliminary data.</text>
</comment>
<evidence type="ECO:0000256" key="1">
    <source>
        <dbReference type="SAM" id="Phobius"/>
    </source>
</evidence>
<keyword evidence="1" id="KW-0472">Membrane</keyword>